<dbReference type="OrthoDB" id="5518630at2"/>
<organism evidence="1 2">
    <name type="scientific">Plesiocystis pacifica SIR-1</name>
    <dbReference type="NCBI Taxonomy" id="391625"/>
    <lineage>
        <taxon>Bacteria</taxon>
        <taxon>Pseudomonadati</taxon>
        <taxon>Myxococcota</taxon>
        <taxon>Polyangia</taxon>
        <taxon>Nannocystales</taxon>
        <taxon>Nannocystaceae</taxon>
        <taxon>Plesiocystis</taxon>
    </lineage>
</organism>
<dbReference type="STRING" id="391625.PPSIR1_25271"/>
<dbReference type="RefSeq" id="WP_006969767.1">
    <property type="nucleotide sequence ID" value="NZ_ABCS01000006.1"/>
</dbReference>
<dbReference type="AlphaFoldDB" id="A6FZ68"/>
<dbReference type="Pfam" id="PF19267">
    <property type="entry name" value="CIS_spike_tip"/>
    <property type="match status" value="1"/>
</dbReference>
<reference evidence="1 2" key="1">
    <citation type="submission" date="2007-06" db="EMBL/GenBank/DDBJ databases">
        <authorList>
            <person name="Shimkets L."/>
            <person name="Ferriera S."/>
            <person name="Johnson J."/>
            <person name="Kravitz S."/>
            <person name="Beeson K."/>
            <person name="Sutton G."/>
            <person name="Rogers Y.-H."/>
            <person name="Friedman R."/>
            <person name="Frazier M."/>
            <person name="Venter J.C."/>
        </authorList>
    </citation>
    <scope>NUCLEOTIDE SEQUENCE [LARGE SCALE GENOMIC DNA]</scope>
    <source>
        <strain evidence="1 2">SIR-1</strain>
    </source>
</reference>
<proteinExistence type="predicted"/>
<accession>A6FZ68</accession>
<comment type="caution">
    <text evidence="1">The sequence shown here is derived from an EMBL/GenBank/DDBJ whole genome shotgun (WGS) entry which is preliminary data.</text>
</comment>
<dbReference type="EMBL" id="ABCS01000006">
    <property type="protein sequence ID" value="EDM80952.1"/>
    <property type="molecule type" value="Genomic_DNA"/>
</dbReference>
<dbReference type="Proteomes" id="UP000005801">
    <property type="component" value="Unassembled WGS sequence"/>
</dbReference>
<keyword evidence="2" id="KW-1185">Reference proteome</keyword>
<name>A6FZ68_9BACT</name>
<gene>
    <name evidence="1" type="ORF">PPSIR1_25271</name>
</gene>
<dbReference type="InterPro" id="IPR045362">
    <property type="entry name" value="CIS_spike_tip"/>
</dbReference>
<protein>
    <submittedName>
        <fullName evidence="1">Uncharacterized protein</fullName>
    </submittedName>
</protein>
<sequence>MDVIVLDGDAVVFEDNFSGAMLDIPQDGSIKGSGFLTIEGAKTCVEGDEKTVMVSGVMYKTAAFSIQGSGMITLEPIDSGHLTSVSGTGGKPMILVGGPLKSKFTVLAPAQQPNPPGPNLMDNTLSYKGSGEFSPANEICNAE</sequence>
<evidence type="ECO:0000313" key="1">
    <source>
        <dbReference type="EMBL" id="EDM80952.1"/>
    </source>
</evidence>
<evidence type="ECO:0000313" key="2">
    <source>
        <dbReference type="Proteomes" id="UP000005801"/>
    </source>
</evidence>